<evidence type="ECO:0000256" key="1">
    <source>
        <dbReference type="SAM" id="Phobius"/>
    </source>
</evidence>
<feature type="transmembrane region" description="Helical" evidence="1">
    <location>
        <begin position="145"/>
        <end position="166"/>
    </location>
</feature>
<dbReference type="STRING" id="131112.SAMN04489737_1010"/>
<keyword evidence="1" id="KW-0812">Transmembrane</keyword>
<dbReference type="InterPro" id="IPR006976">
    <property type="entry name" value="VanZ-like"/>
</dbReference>
<dbReference type="GeneID" id="65344748"/>
<dbReference type="Proteomes" id="UP000214355">
    <property type="component" value="Chromosome I"/>
</dbReference>
<name>A0A1H2LFY1_9ACTO</name>
<dbReference type="Pfam" id="PF04892">
    <property type="entry name" value="VanZ"/>
    <property type="match status" value="1"/>
</dbReference>
<evidence type="ECO:0000259" key="2">
    <source>
        <dbReference type="Pfam" id="PF04892"/>
    </source>
</evidence>
<dbReference type="RefSeq" id="WP_091280610.1">
    <property type="nucleotide sequence ID" value="NZ_JABAPK010000002.1"/>
</dbReference>
<protein>
    <submittedName>
        <fullName evidence="3">VanZ like family protein</fullName>
    </submittedName>
</protein>
<organism evidence="3 4">
    <name type="scientific">Arcanobacterium phocae</name>
    <dbReference type="NCBI Taxonomy" id="131112"/>
    <lineage>
        <taxon>Bacteria</taxon>
        <taxon>Bacillati</taxon>
        <taxon>Actinomycetota</taxon>
        <taxon>Actinomycetes</taxon>
        <taxon>Actinomycetales</taxon>
        <taxon>Actinomycetaceae</taxon>
        <taxon>Arcanobacterium</taxon>
    </lineage>
</organism>
<dbReference type="PANTHER" id="PTHR36834:SF2">
    <property type="entry name" value="MEMBRANE PROTEIN"/>
    <property type="match status" value="1"/>
</dbReference>
<feature type="domain" description="VanZ-like" evidence="2">
    <location>
        <begin position="14"/>
        <end position="131"/>
    </location>
</feature>
<keyword evidence="4" id="KW-1185">Reference proteome</keyword>
<evidence type="ECO:0000313" key="4">
    <source>
        <dbReference type="Proteomes" id="UP000214355"/>
    </source>
</evidence>
<dbReference type="EMBL" id="LT629804">
    <property type="protein sequence ID" value="SDU79819.1"/>
    <property type="molecule type" value="Genomic_DNA"/>
</dbReference>
<dbReference type="InterPro" id="IPR053150">
    <property type="entry name" value="Teicoplanin_resist-assoc"/>
</dbReference>
<gene>
    <name evidence="3" type="ORF">SAMN04489737_1010</name>
</gene>
<feature type="transmembrane region" description="Helical" evidence="1">
    <location>
        <begin position="62"/>
        <end position="80"/>
    </location>
</feature>
<reference evidence="4" key="1">
    <citation type="submission" date="2016-10" db="EMBL/GenBank/DDBJ databases">
        <authorList>
            <person name="Varghese N."/>
            <person name="Submissions S."/>
        </authorList>
    </citation>
    <scope>NUCLEOTIDE SEQUENCE [LARGE SCALE GENOMIC DNA]</scope>
    <source>
        <strain evidence="4">DSM 10002</strain>
    </source>
</reference>
<keyword evidence="1" id="KW-0472">Membrane</keyword>
<feature type="transmembrane region" description="Helical" evidence="1">
    <location>
        <begin position="12"/>
        <end position="30"/>
    </location>
</feature>
<accession>A0A1H2LFY1</accession>
<sequence length="168" mass="18963">MGVKNRRWPTFVIFGIYVGLLTWLILFKFATSLDEIPQMRNLNLVPFSESMVVNGNISFDEIIYNLLVFIPFGMYMRIFLTRHHWIIQVLPALILSFTYEMLQYVFAIGGSDITDVITNTAGGFIGVGLCAALMKWKPASYGKILDWTGFALEVIFLALLGLLLIANA</sequence>
<feature type="transmembrane region" description="Helical" evidence="1">
    <location>
        <begin position="92"/>
        <end position="110"/>
    </location>
</feature>
<keyword evidence="1" id="KW-1133">Transmembrane helix</keyword>
<proteinExistence type="predicted"/>
<dbReference type="PANTHER" id="PTHR36834">
    <property type="entry name" value="MEMBRANE PROTEIN-RELATED"/>
    <property type="match status" value="1"/>
</dbReference>
<dbReference type="AlphaFoldDB" id="A0A1H2LFY1"/>
<dbReference type="OrthoDB" id="4942035at2"/>
<evidence type="ECO:0000313" key="3">
    <source>
        <dbReference type="EMBL" id="SDU79819.1"/>
    </source>
</evidence>